<gene>
    <name evidence="5 6 7" type="primary">LOC108568742</name>
</gene>
<dbReference type="InterPro" id="IPR007123">
    <property type="entry name" value="Gelsolin-like_dom"/>
</dbReference>
<feature type="signal peptide" evidence="2">
    <location>
        <begin position="1"/>
        <end position="30"/>
    </location>
</feature>
<organism evidence="4 5">
    <name type="scientific">Nicrophorus vespilloides</name>
    <name type="common">Boreal carrion beetle</name>
    <dbReference type="NCBI Taxonomy" id="110193"/>
    <lineage>
        <taxon>Eukaryota</taxon>
        <taxon>Metazoa</taxon>
        <taxon>Ecdysozoa</taxon>
        <taxon>Arthropoda</taxon>
        <taxon>Hexapoda</taxon>
        <taxon>Insecta</taxon>
        <taxon>Pterygota</taxon>
        <taxon>Neoptera</taxon>
        <taxon>Endopterygota</taxon>
        <taxon>Coleoptera</taxon>
        <taxon>Polyphaga</taxon>
        <taxon>Staphyliniformia</taxon>
        <taxon>Silphidae</taxon>
        <taxon>Nicrophorinae</taxon>
        <taxon>Nicrophorus</taxon>
    </lineage>
</organism>
<dbReference type="CDD" id="cd11290">
    <property type="entry name" value="gelsolin_S1_like"/>
    <property type="match status" value="1"/>
</dbReference>
<feature type="domain" description="Gelsolin-like" evidence="3">
    <location>
        <begin position="452"/>
        <end position="530"/>
    </location>
</feature>
<dbReference type="Gene3D" id="3.40.20.10">
    <property type="entry name" value="Severin"/>
    <property type="match status" value="6"/>
</dbReference>
<dbReference type="InterPro" id="IPR029006">
    <property type="entry name" value="ADF-H/Gelsolin-like_dom_sf"/>
</dbReference>
<feature type="chain" id="PRO_5045022786" evidence="2">
    <location>
        <begin position="31"/>
        <end position="779"/>
    </location>
</feature>
<evidence type="ECO:0000256" key="2">
    <source>
        <dbReference type="SAM" id="SignalP"/>
    </source>
</evidence>
<evidence type="ECO:0000313" key="6">
    <source>
        <dbReference type="RefSeq" id="XP_017785496.1"/>
    </source>
</evidence>
<dbReference type="SMART" id="SM00262">
    <property type="entry name" value="GEL"/>
    <property type="match status" value="6"/>
</dbReference>
<dbReference type="SUPFAM" id="SSF55753">
    <property type="entry name" value="Actin depolymerizing proteins"/>
    <property type="match status" value="6"/>
</dbReference>
<protein>
    <submittedName>
        <fullName evidence="5 6">Gelsolin, cytoplasmic</fullName>
    </submittedName>
</protein>
<dbReference type="RefSeq" id="XP_017785495.1">
    <property type="nucleotide sequence ID" value="XM_017930006.1"/>
</dbReference>
<keyword evidence="2" id="KW-0732">Signal</keyword>
<sequence>MLSNRDSWIYRSKWRLYLSLLFAVLCSTLSEFEAATAGRRTTQPIIPKSPATKDKRVMEPAFANAGQVPGLEIWRIENFKPVAYPKDQYGKFYTGDSYVILFTKDSNGIKSWDIHFWLGKETSQDESGTAAIMTVHLDDQLGGGPVQYREVQEHESQTFLSHFKNGVRYLPGGIATGFSHVDRNKHDKKLYHIKGKRNIRVKEVKLSIASMNKGDCFILDVGSDVYVYVGPKSKRAERLKAISAANQVRDQDHGGRSKIHIIDEYSTSSEYDEYFSKLGEGSQSEVPDESAGGDDEQFEKQQEHVVTLYKVSDASGTLETTEIGQKPLLQSMLDTNDCFILTTESANIYVWVGKKCNSRERSQSMNTAQTFMKTKNYPDWTQIQRIVENAEPSTFQQYFKTWKTSSELHTRLIRSTDVTDKAKIEQKSGGAAPDFMPDDGSGELEIFRIEDFELAPVDKETYGKFFGGDSYVIKYTYNSNNYIIYMWQGNESTNDEKAASAFQAVKLDNELHGKAVQIRVVQGHEPKHFLHIFKGKLVTFLGGKASGFKNLNDHDTYVEGETRMFRIRGTNEDDVRGSQQVASAKSLASDDVFIVDNDSNTWIWMGKDSNEHEKSLAENFATFLVPNSSPEVINEGDEPDTFWDALNGKDSYAESFESEQQPALQPNLYHCILTPSNNIKIETIKDYEQDDLVEDDVMILDAGNEVYVWIGSGADEDEKKHSVILAQNYLRGHGRSHVIVLVVKQGSEPSVFTSLFPSWDEGMWDNQVSYESIKSKFEN</sequence>
<reference evidence="5 6" key="1">
    <citation type="submission" date="2025-05" db="UniProtKB">
        <authorList>
            <consortium name="RefSeq"/>
        </authorList>
    </citation>
    <scope>IDENTIFICATION</scope>
    <source>
        <tissue evidence="5 6">Whole Larva</tissue>
    </source>
</reference>
<dbReference type="CDD" id="cd11289">
    <property type="entry name" value="gelsolin_S2_like"/>
    <property type="match status" value="1"/>
</dbReference>
<dbReference type="RefSeq" id="XP_017785496.1">
    <property type="nucleotide sequence ID" value="XM_017930007.1"/>
</dbReference>
<dbReference type="InterPro" id="IPR007122">
    <property type="entry name" value="Villin/Gelsolin"/>
</dbReference>
<name>A0ABM1NF95_NICVS</name>
<feature type="domain" description="Gelsolin-like" evidence="3">
    <location>
        <begin position="198"/>
        <end position="265"/>
    </location>
</feature>
<dbReference type="CDD" id="cd11292">
    <property type="entry name" value="gelsolin_S3_like"/>
    <property type="match status" value="1"/>
</dbReference>
<dbReference type="PANTHER" id="PTHR11977">
    <property type="entry name" value="VILLIN"/>
    <property type="match status" value="1"/>
</dbReference>
<dbReference type="PRINTS" id="PR00597">
    <property type="entry name" value="GELSOLIN"/>
</dbReference>
<accession>A0ABM1NF95</accession>
<dbReference type="CDD" id="cd11288">
    <property type="entry name" value="gelsolin_S5_like"/>
    <property type="match status" value="1"/>
</dbReference>
<feature type="domain" description="Gelsolin-like" evidence="3">
    <location>
        <begin position="581"/>
        <end position="643"/>
    </location>
</feature>
<evidence type="ECO:0000259" key="3">
    <source>
        <dbReference type="Pfam" id="PF00626"/>
    </source>
</evidence>
<evidence type="ECO:0000313" key="5">
    <source>
        <dbReference type="RefSeq" id="XP_017785495.1"/>
    </source>
</evidence>
<dbReference type="PANTHER" id="PTHR11977:SF123">
    <property type="entry name" value="GELSOLIN"/>
    <property type="match status" value="1"/>
</dbReference>
<dbReference type="CDD" id="cd11293">
    <property type="entry name" value="gelsolin_S4_like"/>
    <property type="match status" value="1"/>
</dbReference>
<evidence type="ECO:0000313" key="7">
    <source>
        <dbReference type="RefSeq" id="XP_017785497.1"/>
    </source>
</evidence>
<feature type="domain" description="Gelsolin-like" evidence="3">
    <location>
        <begin position="89"/>
        <end position="160"/>
    </location>
</feature>
<keyword evidence="4" id="KW-1185">Reference proteome</keyword>
<keyword evidence="1" id="KW-0677">Repeat</keyword>
<dbReference type="RefSeq" id="XP_017785497.1">
    <property type="nucleotide sequence ID" value="XM_017930008.1"/>
</dbReference>
<evidence type="ECO:0000256" key="1">
    <source>
        <dbReference type="ARBA" id="ARBA00022737"/>
    </source>
</evidence>
<evidence type="ECO:0000313" key="4">
    <source>
        <dbReference type="Proteomes" id="UP000695000"/>
    </source>
</evidence>
<feature type="domain" description="Gelsolin-like" evidence="3">
    <location>
        <begin position="327"/>
        <end position="395"/>
    </location>
</feature>
<dbReference type="GeneID" id="108568742"/>
<dbReference type="Proteomes" id="UP000695000">
    <property type="component" value="Unplaced"/>
</dbReference>
<dbReference type="Pfam" id="PF00626">
    <property type="entry name" value="Gelsolin"/>
    <property type="match status" value="6"/>
</dbReference>
<proteinExistence type="predicted"/>
<feature type="domain" description="Gelsolin-like" evidence="3">
    <location>
        <begin position="684"/>
        <end position="752"/>
    </location>
</feature>